<dbReference type="Proteomes" id="UP000614287">
    <property type="component" value="Unassembled WGS sequence"/>
</dbReference>
<sequence>MGQGFDSSIISCCLFCYPKFFCTVIDLHVITRNGEHAWYGQRVIPSGGAIDQDAANDGSAPQIFATHSGMRGTYQVYINYYYNSGKKDHITGRLTVITDENTPREKQQSYTVQLLKQGELVLAKSFLY</sequence>
<reference evidence="2" key="1">
    <citation type="journal article" date="2014" name="Int. J. Syst. Evol. Microbiol.">
        <title>Complete genome sequence of Corynebacterium casei LMG S-19264T (=DSM 44701T), isolated from a smear-ripened cheese.</title>
        <authorList>
            <consortium name="US DOE Joint Genome Institute (JGI-PGF)"/>
            <person name="Walter F."/>
            <person name="Albersmeier A."/>
            <person name="Kalinowski J."/>
            <person name="Ruckert C."/>
        </authorList>
    </citation>
    <scope>NUCLEOTIDE SEQUENCE</scope>
    <source>
        <strain evidence="2">KCTC 32501</strain>
    </source>
</reference>
<comment type="caution">
    <text evidence="2">The sequence shown here is derived from an EMBL/GenBank/DDBJ whole genome shotgun (WGS) entry which is preliminary data.</text>
</comment>
<dbReference type="Pfam" id="PF09906">
    <property type="entry name" value="DUF2135"/>
    <property type="match status" value="1"/>
</dbReference>
<gene>
    <name evidence="2" type="ORF">GCM10009007_14220</name>
</gene>
<proteinExistence type="predicted"/>
<evidence type="ECO:0000313" key="2">
    <source>
        <dbReference type="EMBL" id="GHA74400.1"/>
    </source>
</evidence>
<evidence type="ECO:0000259" key="1">
    <source>
        <dbReference type="Pfam" id="PF09906"/>
    </source>
</evidence>
<dbReference type="EMBL" id="BMZG01000007">
    <property type="protein sequence ID" value="GHA74400.1"/>
    <property type="molecule type" value="Genomic_DNA"/>
</dbReference>
<evidence type="ECO:0000313" key="3">
    <source>
        <dbReference type="Proteomes" id="UP000614287"/>
    </source>
</evidence>
<accession>A0A8J3CMV8</accession>
<feature type="domain" description="DUF2135" evidence="1">
    <location>
        <begin position="71"/>
        <end position="114"/>
    </location>
</feature>
<keyword evidence="3" id="KW-1185">Reference proteome</keyword>
<name>A0A8J3CMV8_9BURK</name>
<reference evidence="2" key="2">
    <citation type="submission" date="2020-09" db="EMBL/GenBank/DDBJ databases">
        <authorList>
            <person name="Sun Q."/>
            <person name="Kim S."/>
        </authorList>
    </citation>
    <scope>NUCLEOTIDE SEQUENCE</scope>
    <source>
        <strain evidence="2">KCTC 32501</strain>
    </source>
</reference>
<organism evidence="2 3">
    <name type="scientific">Formosimonas limnophila</name>
    <dbReference type="NCBI Taxonomy" id="1384487"/>
    <lineage>
        <taxon>Bacteria</taxon>
        <taxon>Pseudomonadati</taxon>
        <taxon>Pseudomonadota</taxon>
        <taxon>Betaproteobacteria</taxon>
        <taxon>Burkholderiales</taxon>
        <taxon>Burkholderiaceae</taxon>
        <taxon>Formosimonas</taxon>
    </lineage>
</organism>
<protein>
    <recommendedName>
        <fullName evidence="1">DUF2135 domain-containing protein</fullName>
    </recommendedName>
</protein>
<dbReference type="AlphaFoldDB" id="A0A8J3CMV8"/>
<dbReference type="InterPro" id="IPR019220">
    <property type="entry name" value="DUF2135"/>
</dbReference>